<comment type="caution">
    <text evidence="1">The sequence shown here is derived from an EMBL/GenBank/DDBJ whole genome shotgun (WGS) entry which is preliminary data.</text>
</comment>
<dbReference type="PANTHER" id="PTHR47481:SF30">
    <property type="entry name" value="CCHC-TYPE DOMAIN-CONTAINING PROTEIN"/>
    <property type="match status" value="1"/>
</dbReference>
<reference evidence="1" key="1">
    <citation type="submission" date="2019-09" db="EMBL/GenBank/DDBJ databases">
        <title>Draft genome information of white flower Hibiscus syriacus.</title>
        <authorList>
            <person name="Kim Y.-M."/>
        </authorList>
    </citation>
    <scope>NUCLEOTIDE SEQUENCE [LARGE SCALE GENOMIC DNA]</scope>
    <source>
        <strain evidence="1">YM2019G1</strain>
    </source>
</reference>
<organism evidence="1 2">
    <name type="scientific">Hibiscus syriacus</name>
    <name type="common">Rose of Sharon</name>
    <dbReference type="NCBI Taxonomy" id="106335"/>
    <lineage>
        <taxon>Eukaryota</taxon>
        <taxon>Viridiplantae</taxon>
        <taxon>Streptophyta</taxon>
        <taxon>Embryophyta</taxon>
        <taxon>Tracheophyta</taxon>
        <taxon>Spermatophyta</taxon>
        <taxon>Magnoliopsida</taxon>
        <taxon>eudicotyledons</taxon>
        <taxon>Gunneridae</taxon>
        <taxon>Pentapetalae</taxon>
        <taxon>rosids</taxon>
        <taxon>malvids</taxon>
        <taxon>Malvales</taxon>
        <taxon>Malvaceae</taxon>
        <taxon>Malvoideae</taxon>
        <taxon>Hibiscus</taxon>
    </lineage>
</organism>
<dbReference type="PANTHER" id="PTHR47481">
    <property type="match status" value="1"/>
</dbReference>
<accession>A0A6A2XFZ3</accession>
<protein>
    <submittedName>
        <fullName evidence="1">Uncharacterized protein</fullName>
    </submittedName>
</protein>
<sequence>MLVYISQVKEVCDALTTCGCLISKYEQIATNLNGLSVEYRPFVVVITASREPFTLDEIVSILVDVEAQQQTFDRADSISASVARDSLDDSNHPSYEERNSKFARLNSTRQQYSQGGGSRVRSKLQCQLCGKIGYLVDRCWYRFDETFPGVSTSGSKASSATHSPSMNMSVFTMTGVRHSCCCSGHSSFTISRTSLVAKAVGVDYNGTCKGIVGSGKALPISKIETTGYSSSSILIGALFVMRGLGCCCRRDLNMVAFMSLIQVC</sequence>
<evidence type="ECO:0000313" key="1">
    <source>
        <dbReference type="EMBL" id="KAE8657369.1"/>
    </source>
</evidence>
<evidence type="ECO:0000313" key="2">
    <source>
        <dbReference type="Proteomes" id="UP000436088"/>
    </source>
</evidence>
<name>A0A6A2XFZ3_HIBSY</name>
<proteinExistence type="predicted"/>
<dbReference type="Proteomes" id="UP000436088">
    <property type="component" value="Unassembled WGS sequence"/>
</dbReference>
<dbReference type="AlphaFoldDB" id="A0A6A2XFZ3"/>
<keyword evidence="2" id="KW-1185">Reference proteome</keyword>
<dbReference type="EMBL" id="VEPZ02001761">
    <property type="protein sequence ID" value="KAE8657369.1"/>
    <property type="molecule type" value="Genomic_DNA"/>
</dbReference>
<gene>
    <name evidence="1" type="ORF">F3Y22_tig00116996pilonHSYRG00578</name>
</gene>